<feature type="transmembrane region" description="Helical" evidence="1">
    <location>
        <begin position="288"/>
        <end position="307"/>
    </location>
</feature>
<evidence type="ECO:0000256" key="1">
    <source>
        <dbReference type="SAM" id="Phobius"/>
    </source>
</evidence>
<keyword evidence="1" id="KW-1133">Transmembrane helix</keyword>
<feature type="transmembrane region" description="Helical" evidence="1">
    <location>
        <begin position="12"/>
        <end position="29"/>
    </location>
</feature>
<keyword evidence="1" id="KW-0472">Membrane</keyword>
<dbReference type="KEGG" id="shc:Shell_1255"/>
<evidence type="ECO:0000259" key="2">
    <source>
        <dbReference type="PROSITE" id="PS50234"/>
    </source>
</evidence>
<keyword evidence="1" id="KW-0812">Transmembrane</keyword>
<accession>D7D9A7</accession>
<name>D7D9A7_STAHD</name>
<dbReference type="STRING" id="591019.Shell_1255"/>
<dbReference type="HOGENOM" id="CLU_887451_0_0_2"/>
<dbReference type="InterPro" id="IPR036465">
    <property type="entry name" value="vWFA_dom_sf"/>
</dbReference>
<reference evidence="4" key="1">
    <citation type="submission" date="2010-05" db="EMBL/GenBank/DDBJ databases">
        <title>Complete sequence of Staphylothermus hellenicus DSM 12710.</title>
        <authorList>
            <consortium name="US DOE Joint Genome Institute"/>
            <person name="Lucas S."/>
            <person name="Copeland A."/>
            <person name="Lapidus A."/>
            <person name="Cheng J.-F."/>
            <person name="Bruce D."/>
            <person name="Goodwin L."/>
            <person name="Pitluck S."/>
            <person name="Davenport K."/>
            <person name="Detter J.C."/>
            <person name="Han C."/>
            <person name="Tapia R."/>
            <person name="Larimer F."/>
            <person name="Land M."/>
            <person name="Hauser L."/>
            <person name="Kyrpides N."/>
            <person name="Mikhailova N."/>
            <person name="Anderson I.J."/>
            <person name="Woyke T."/>
        </authorList>
    </citation>
    <scope>NUCLEOTIDE SEQUENCE [LARGE SCALE GENOMIC DNA]</scope>
    <source>
        <strain evidence="4">DSM 12710 / JCM 10830 / BK20S6-10-b1 / P8</strain>
    </source>
</reference>
<proteinExistence type="predicted"/>
<dbReference type="SUPFAM" id="SSF53300">
    <property type="entry name" value="vWA-like"/>
    <property type="match status" value="1"/>
</dbReference>
<gene>
    <name evidence="3" type="ordered locus">Shell_1255</name>
</gene>
<evidence type="ECO:0000313" key="3">
    <source>
        <dbReference type="EMBL" id="ADI32353.1"/>
    </source>
</evidence>
<dbReference type="AlphaFoldDB" id="D7D9A7"/>
<dbReference type="Pfam" id="PF13519">
    <property type="entry name" value="VWA_2"/>
    <property type="match status" value="1"/>
</dbReference>
<sequence>MIKLLHPEMINIILIIVPILMLLYIYVYSRRRNLLKLLDQRDNVLWHIIQASKIASITLLLLASTLPVSVQTIQFTVHGNPEETEIRRVMYNITALHVLLIDESKSMQYTDGTNITRFVRALNFTYKYMNYLSPKDKLLIIGFSEYPRKICLGNTTFCRPKLLELEPNKKYTDLSAALAYAYSYVTASQYPAIIVIVSDGAYNEGGDPYDEIVSINKSGYPVLFVRVGLDKRADQLIEELTASNIYVININQFTEKLLNKLTEDAARQMRLEAFVSKKLLEVKVSKEVIYPYPTVYLLVASLVLFLASRIEGY</sequence>
<evidence type="ECO:0000313" key="4">
    <source>
        <dbReference type="Proteomes" id="UP000002573"/>
    </source>
</evidence>
<keyword evidence="4" id="KW-1185">Reference proteome</keyword>
<organism evidence="3 4">
    <name type="scientific">Staphylothermus hellenicus (strain DSM 12710 / JCM 10830 / BK20S6-10-b1 / P8)</name>
    <dbReference type="NCBI Taxonomy" id="591019"/>
    <lineage>
        <taxon>Archaea</taxon>
        <taxon>Thermoproteota</taxon>
        <taxon>Thermoprotei</taxon>
        <taxon>Desulfurococcales</taxon>
        <taxon>Desulfurococcaceae</taxon>
        <taxon>Staphylothermus</taxon>
    </lineage>
</organism>
<dbReference type="GeneID" id="9234544"/>
<dbReference type="Proteomes" id="UP000002573">
    <property type="component" value="Chromosome"/>
</dbReference>
<dbReference type="CDD" id="cd00198">
    <property type="entry name" value="vWFA"/>
    <property type="match status" value="1"/>
</dbReference>
<dbReference type="OrthoDB" id="376337at2157"/>
<feature type="domain" description="VWFA" evidence="2">
    <location>
        <begin position="96"/>
        <end position="265"/>
    </location>
</feature>
<dbReference type="RefSeq" id="WP_013143551.1">
    <property type="nucleotide sequence ID" value="NC_014205.1"/>
</dbReference>
<dbReference type="PROSITE" id="PS50234">
    <property type="entry name" value="VWFA"/>
    <property type="match status" value="1"/>
</dbReference>
<dbReference type="SMART" id="SM00327">
    <property type="entry name" value="VWA"/>
    <property type="match status" value="1"/>
</dbReference>
<dbReference type="eggNOG" id="arCOG02900">
    <property type="taxonomic scope" value="Archaea"/>
</dbReference>
<dbReference type="EMBL" id="CP002051">
    <property type="protein sequence ID" value="ADI32353.1"/>
    <property type="molecule type" value="Genomic_DNA"/>
</dbReference>
<reference evidence="3 4" key="2">
    <citation type="journal article" date="2011" name="Stand. Genomic Sci.">
        <title>Complete genome sequence of Staphylothermus hellenicus P8.</title>
        <authorList>
            <person name="Anderson I."/>
            <person name="Wirth R."/>
            <person name="Lucas S."/>
            <person name="Copeland A."/>
            <person name="Lapidus A."/>
            <person name="Cheng J.F."/>
            <person name="Goodwin L."/>
            <person name="Pitluck S."/>
            <person name="Davenport K."/>
            <person name="Detter J.C."/>
            <person name="Han C."/>
            <person name="Tapia R."/>
            <person name="Land M."/>
            <person name="Hauser L."/>
            <person name="Pati A."/>
            <person name="Mikhailova N."/>
            <person name="Woyke T."/>
            <person name="Klenk H.P."/>
            <person name="Kyrpides N."/>
            <person name="Ivanova N."/>
        </authorList>
    </citation>
    <scope>NUCLEOTIDE SEQUENCE [LARGE SCALE GENOMIC DNA]</scope>
    <source>
        <strain evidence="4">DSM 12710 / JCM 10830 / BK20S6-10-b1 / P8</strain>
    </source>
</reference>
<dbReference type="InterPro" id="IPR002035">
    <property type="entry name" value="VWF_A"/>
</dbReference>
<dbReference type="Gene3D" id="3.40.50.410">
    <property type="entry name" value="von Willebrand factor, type A domain"/>
    <property type="match status" value="1"/>
</dbReference>
<protein>
    <submittedName>
        <fullName evidence="3">von Willebrand factor type A</fullName>
    </submittedName>
</protein>